<dbReference type="InterPro" id="IPR007298">
    <property type="entry name" value="Cu-R_lipoprotein_NlpE"/>
</dbReference>
<dbReference type="Pfam" id="PF04170">
    <property type="entry name" value="NlpE"/>
    <property type="match status" value="1"/>
</dbReference>
<dbReference type="Gene3D" id="2.40.128.640">
    <property type="match status" value="1"/>
</dbReference>
<dbReference type="AlphaFoldDB" id="A0A1J5PHX7"/>
<evidence type="ECO:0000256" key="1">
    <source>
        <dbReference type="SAM" id="MobiDB-lite"/>
    </source>
</evidence>
<evidence type="ECO:0000313" key="2">
    <source>
        <dbReference type="EMBL" id="OIQ71070.1"/>
    </source>
</evidence>
<accession>A0A1J5PHX7</accession>
<comment type="caution">
    <text evidence="2">The sequence shown here is derived from an EMBL/GenBank/DDBJ whole genome shotgun (WGS) entry which is preliminary data.</text>
</comment>
<feature type="region of interest" description="Disordered" evidence="1">
    <location>
        <begin position="19"/>
        <end position="42"/>
    </location>
</feature>
<name>A0A1J5PHX7_9ZZZZ</name>
<gene>
    <name evidence="2" type="ORF">GALL_473130</name>
</gene>
<protein>
    <submittedName>
        <fullName evidence="2">Putative lipoprotein NlpE involved in copper resistance</fullName>
    </submittedName>
</protein>
<dbReference type="EMBL" id="MLJW01003893">
    <property type="protein sequence ID" value="OIQ71070.1"/>
    <property type="molecule type" value="Genomic_DNA"/>
</dbReference>
<sequence>MRGQVLLLGLLLLAGCSKGAEPPTAPPPPRFAPPKPPVPPPAAVVTPEAAAEPMSLTFAGTLLCADCPGIKTELTLTRKAVGWAEGAYRLTETYLERGGSSVTTGDWTTLRGDAVDDDATVYELNPDAPKTARHFLRVGDDKAIRVLDGDMKTLPKGLPDTLNRVR</sequence>
<feature type="compositionally biased region" description="Pro residues" evidence="1">
    <location>
        <begin position="23"/>
        <end position="42"/>
    </location>
</feature>
<reference evidence="2" key="1">
    <citation type="submission" date="2016-10" db="EMBL/GenBank/DDBJ databases">
        <title>Sequence of Gallionella enrichment culture.</title>
        <authorList>
            <person name="Poehlein A."/>
            <person name="Muehling M."/>
            <person name="Daniel R."/>
        </authorList>
    </citation>
    <scope>NUCLEOTIDE SEQUENCE</scope>
</reference>
<proteinExistence type="predicted"/>
<keyword evidence="2" id="KW-0449">Lipoprotein</keyword>
<organism evidence="2">
    <name type="scientific">mine drainage metagenome</name>
    <dbReference type="NCBI Taxonomy" id="410659"/>
    <lineage>
        <taxon>unclassified sequences</taxon>
        <taxon>metagenomes</taxon>
        <taxon>ecological metagenomes</taxon>
    </lineage>
</organism>
<dbReference type="PROSITE" id="PS51257">
    <property type="entry name" value="PROKAR_LIPOPROTEIN"/>
    <property type="match status" value="1"/>
</dbReference>